<organism evidence="11 12">
    <name type="scientific">Phyllotreta striolata</name>
    <name type="common">Striped flea beetle</name>
    <name type="synonym">Crioceris striolata</name>
    <dbReference type="NCBI Taxonomy" id="444603"/>
    <lineage>
        <taxon>Eukaryota</taxon>
        <taxon>Metazoa</taxon>
        <taxon>Ecdysozoa</taxon>
        <taxon>Arthropoda</taxon>
        <taxon>Hexapoda</taxon>
        <taxon>Insecta</taxon>
        <taxon>Pterygota</taxon>
        <taxon>Neoptera</taxon>
        <taxon>Endopterygota</taxon>
        <taxon>Coleoptera</taxon>
        <taxon>Polyphaga</taxon>
        <taxon>Cucujiformia</taxon>
        <taxon>Chrysomeloidea</taxon>
        <taxon>Chrysomelidae</taxon>
        <taxon>Galerucinae</taxon>
        <taxon>Alticini</taxon>
        <taxon>Phyllotreta</taxon>
    </lineage>
</organism>
<feature type="active site" evidence="8">
    <location>
        <position position="368"/>
    </location>
</feature>
<dbReference type="PANTHER" id="PTHR11590:SF40">
    <property type="entry name" value="HEMOCYTE PROTEIN-GLUTAMINE GAMMA-GLUTAMYLTRANSFERASE-LIKE PROTEIN"/>
    <property type="match status" value="1"/>
</dbReference>
<dbReference type="InterPro" id="IPR013783">
    <property type="entry name" value="Ig-like_fold"/>
</dbReference>
<reference evidence="11" key="1">
    <citation type="submission" date="2022-01" db="EMBL/GenBank/DDBJ databases">
        <authorList>
            <person name="King R."/>
        </authorList>
    </citation>
    <scope>NUCLEOTIDE SEQUENCE</scope>
</reference>
<dbReference type="InterPro" id="IPR008958">
    <property type="entry name" value="Transglutaminase_C"/>
</dbReference>
<gene>
    <name evidence="11" type="ORF">PHYEVI_LOCUS3204</name>
</gene>
<comment type="catalytic activity">
    <reaction evidence="7">
        <text>L-glutaminyl-[protein] + L-lysyl-[protein] = [protein]-L-lysyl-N(6)-5-L-glutamyl-[protein] + NH4(+)</text>
        <dbReference type="Rhea" id="RHEA:54816"/>
        <dbReference type="Rhea" id="RHEA-COMP:9752"/>
        <dbReference type="Rhea" id="RHEA-COMP:10207"/>
        <dbReference type="Rhea" id="RHEA-COMP:14005"/>
        <dbReference type="ChEBI" id="CHEBI:28938"/>
        <dbReference type="ChEBI" id="CHEBI:29969"/>
        <dbReference type="ChEBI" id="CHEBI:30011"/>
        <dbReference type="ChEBI" id="CHEBI:138370"/>
        <dbReference type="EC" id="2.3.2.13"/>
    </reaction>
</comment>
<evidence type="ECO:0000256" key="1">
    <source>
        <dbReference type="ARBA" id="ARBA00005968"/>
    </source>
</evidence>
<dbReference type="FunFam" id="2.60.40.10:FF:000090">
    <property type="entry name" value="Protein-glutamine gamma-glutamyltransferase 2"/>
    <property type="match status" value="1"/>
</dbReference>
<dbReference type="InterPro" id="IPR023608">
    <property type="entry name" value="Transglutaminase_animal"/>
</dbReference>
<keyword evidence="4 9" id="KW-0106">Calcium</keyword>
<evidence type="ECO:0000256" key="6">
    <source>
        <dbReference type="ARBA" id="ARBA00024222"/>
    </source>
</evidence>
<evidence type="ECO:0000256" key="2">
    <source>
        <dbReference type="ARBA" id="ARBA00022679"/>
    </source>
</evidence>
<dbReference type="GO" id="GO:0003810">
    <property type="term" value="F:protein-glutamine gamma-glutamyltransferase activity"/>
    <property type="evidence" value="ECO:0007669"/>
    <property type="project" value="UniProtKB-EC"/>
</dbReference>
<feature type="active site" evidence="8">
    <location>
        <position position="345"/>
    </location>
</feature>
<feature type="binding site" evidence="9">
    <location>
        <position position="408"/>
    </location>
    <ligand>
        <name>Ca(2+)</name>
        <dbReference type="ChEBI" id="CHEBI:29108"/>
    </ligand>
</feature>
<dbReference type="InterPro" id="IPR050779">
    <property type="entry name" value="Transglutaminase"/>
</dbReference>
<keyword evidence="5" id="KW-0012">Acyltransferase</keyword>
<dbReference type="SUPFAM" id="SSF49309">
    <property type="entry name" value="Transglutaminase, two C-terminal domains"/>
    <property type="match status" value="2"/>
</dbReference>
<evidence type="ECO:0000256" key="4">
    <source>
        <dbReference type="ARBA" id="ARBA00022837"/>
    </source>
</evidence>
<dbReference type="Gene3D" id="3.90.260.10">
    <property type="entry name" value="Transglutaminase-like"/>
    <property type="match status" value="1"/>
</dbReference>
<dbReference type="PANTHER" id="PTHR11590">
    <property type="entry name" value="PROTEIN-GLUTAMINE GAMMA-GLUTAMYLTRANSFERASE"/>
    <property type="match status" value="1"/>
</dbReference>
<accession>A0A9N9TMM6</accession>
<comment type="cofactor">
    <cofactor evidence="9">
        <name>Ca(2+)</name>
        <dbReference type="ChEBI" id="CHEBI:29108"/>
    </cofactor>
    <text evidence="9">Binds 1 Ca(2+) ion per subunit.</text>
</comment>
<feature type="binding site" evidence="9">
    <location>
        <position position="465"/>
    </location>
    <ligand>
        <name>Ca(2+)</name>
        <dbReference type="ChEBI" id="CHEBI:29108"/>
    </ligand>
</feature>
<dbReference type="OrthoDB" id="437511at2759"/>
<dbReference type="InterPro" id="IPR038765">
    <property type="entry name" value="Papain-like_cys_pep_sf"/>
</dbReference>
<dbReference type="InterPro" id="IPR036985">
    <property type="entry name" value="Transglutaminase-like_sf"/>
</dbReference>
<feature type="domain" description="Transglutaminase-like" evidence="10">
    <location>
        <begin position="273"/>
        <end position="371"/>
    </location>
</feature>
<dbReference type="InterPro" id="IPR013808">
    <property type="entry name" value="Transglutaminase_AS"/>
</dbReference>
<dbReference type="AlphaFoldDB" id="A0A9N9TMM6"/>
<dbReference type="Pfam" id="PF00927">
    <property type="entry name" value="Transglut_C"/>
    <property type="match status" value="2"/>
</dbReference>
<dbReference type="EC" id="2.3.2.13" evidence="6"/>
<evidence type="ECO:0000313" key="12">
    <source>
        <dbReference type="Proteomes" id="UP001153712"/>
    </source>
</evidence>
<dbReference type="FunFam" id="2.60.40.10:FF:000171">
    <property type="entry name" value="protein-glutamine gamma-glutamyltransferase 6"/>
    <property type="match status" value="1"/>
</dbReference>
<dbReference type="Pfam" id="PF01841">
    <property type="entry name" value="Transglut_core"/>
    <property type="match status" value="1"/>
</dbReference>
<feature type="binding site" evidence="9">
    <location>
        <position position="470"/>
    </location>
    <ligand>
        <name>Ca(2+)</name>
        <dbReference type="ChEBI" id="CHEBI:29108"/>
    </ligand>
</feature>
<dbReference type="SUPFAM" id="SSF54001">
    <property type="entry name" value="Cysteine proteinases"/>
    <property type="match status" value="1"/>
</dbReference>
<dbReference type="GO" id="GO:0046872">
    <property type="term" value="F:metal ion binding"/>
    <property type="evidence" value="ECO:0007669"/>
    <property type="project" value="UniProtKB-KW"/>
</dbReference>
<dbReference type="PIRSF" id="PIRSF000459">
    <property type="entry name" value="TGM_EBP42"/>
    <property type="match status" value="1"/>
</dbReference>
<evidence type="ECO:0000313" key="11">
    <source>
        <dbReference type="EMBL" id="CAG9856791.1"/>
    </source>
</evidence>
<evidence type="ECO:0000256" key="9">
    <source>
        <dbReference type="PIRSR" id="PIRSR000459-2"/>
    </source>
</evidence>
<dbReference type="InterPro" id="IPR036238">
    <property type="entry name" value="Transglutaminase_C_sf"/>
</dbReference>
<dbReference type="EMBL" id="OU900105">
    <property type="protein sequence ID" value="CAG9856791.1"/>
    <property type="molecule type" value="Genomic_DNA"/>
</dbReference>
<dbReference type="Gene3D" id="2.60.40.10">
    <property type="entry name" value="Immunoglobulins"/>
    <property type="match status" value="3"/>
</dbReference>
<dbReference type="InterPro" id="IPR002931">
    <property type="entry name" value="Transglutaminase-like"/>
</dbReference>
<protein>
    <recommendedName>
        <fullName evidence="6">protein-glutamine gamma-glutamyltransferase</fullName>
        <ecNumber evidence="6">2.3.2.13</ecNumber>
    </recommendedName>
</protein>
<dbReference type="SUPFAM" id="SSF81296">
    <property type="entry name" value="E set domains"/>
    <property type="match status" value="1"/>
</dbReference>
<keyword evidence="12" id="KW-1185">Reference proteome</keyword>
<feature type="binding site" evidence="9">
    <location>
        <position position="410"/>
    </location>
    <ligand>
        <name>Ca(2+)</name>
        <dbReference type="ChEBI" id="CHEBI:29108"/>
    </ligand>
</feature>
<keyword evidence="3 9" id="KW-0479">Metal-binding</keyword>
<dbReference type="Proteomes" id="UP001153712">
    <property type="component" value="Chromosome 12"/>
</dbReference>
<evidence type="ECO:0000259" key="10">
    <source>
        <dbReference type="SMART" id="SM00460"/>
    </source>
</evidence>
<sequence>MALQTQMLYLYPQQNSKLHKTDLYDIVNDDVPTPVLRRGQKFTVAVRFARTFDRNQDVVRIIFNYGPNPHPIKGTSGVVHVDPARRHAIDDKQSLWFGNVLDSRGDSLTLEIFAPVNIPVGLWAVQVETSLTNSRSDISLFNYDGDLYFVCNPWNCHDMVYMPQTRLLDEYVLNETGKIWVGPMGTTKGREWIFGQFDTCVLPAIQLMLDNSGLSHASRGDPIKLTRMISKMVNSNDDDGILVGRWDGQYEDGTAPAAWTGSVPILQDFLDTQNPVSYGQCWVFSGVVTTICRALGIPSRVVSNLVSAHDANSTLTVDKYFDENNEEMPFDPNNLEGEDSVWNYHVWNDVYMARPDLPPGYGGWQAIDATPQETSHGFFQCGPASVEAIKKGQVGFNYDVGFMVASVNADLMRWKEDKSNVLGYQRIYCNKYHIGRMILTKQPFMYDYNGDKDRQDITHEYKSKEGSRAERLSLWNAVRGTEAAKRFFDMGDDTANDVEFDLQELDQIKIGESFSVVVKMTNNSDKTHRIKCQLSAATVYYNGVKAHVVSRDDGEFELKPKKTEELKLAVAASDYLDKLVEYSNMKIFAIATVADTKQTWVAEDDFQVIKPSIDIKVPRNIVAKKPVAIGLRFVNPLKTTLTNCKFHVSGAALLRNQIIAHPNVKPGAVVSVETKVVPKYVGELKLVATFHSKELMDISGTAKVEAFADEE</sequence>
<evidence type="ECO:0000256" key="3">
    <source>
        <dbReference type="ARBA" id="ARBA00022723"/>
    </source>
</evidence>
<feature type="active site" evidence="8">
    <location>
        <position position="281"/>
    </location>
</feature>
<dbReference type="InterPro" id="IPR001102">
    <property type="entry name" value="Transglutaminase_N"/>
</dbReference>
<evidence type="ECO:0000256" key="8">
    <source>
        <dbReference type="PIRSR" id="PIRSR000459-1"/>
    </source>
</evidence>
<dbReference type="PROSITE" id="PS00547">
    <property type="entry name" value="TRANSGLUTAMINASES"/>
    <property type="match status" value="1"/>
</dbReference>
<dbReference type="Pfam" id="PF00868">
    <property type="entry name" value="Transglut_N"/>
    <property type="match status" value="1"/>
</dbReference>
<name>A0A9N9TMM6_PHYSR</name>
<proteinExistence type="inferred from homology"/>
<dbReference type="SMART" id="SM00460">
    <property type="entry name" value="TGc"/>
    <property type="match status" value="1"/>
</dbReference>
<evidence type="ECO:0000256" key="5">
    <source>
        <dbReference type="ARBA" id="ARBA00023315"/>
    </source>
</evidence>
<evidence type="ECO:0000256" key="7">
    <source>
        <dbReference type="ARBA" id="ARBA00051843"/>
    </source>
</evidence>
<comment type="similarity">
    <text evidence="1">Belongs to the transglutaminase superfamily. Transglutaminase family.</text>
</comment>
<dbReference type="FunFam" id="3.90.260.10:FF:000001">
    <property type="entry name" value="Protein-glutamine gamma-glutamyltransferase 2"/>
    <property type="match status" value="1"/>
</dbReference>
<dbReference type="InterPro" id="IPR014756">
    <property type="entry name" value="Ig_E-set"/>
</dbReference>
<keyword evidence="2" id="KW-0808">Transferase</keyword>